<evidence type="ECO:0000313" key="3">
    <source>
        <dbReference type="Proteomes" id="UP000694620"/>
    </source>
</evidence>
<reference evidence="2" key="2">
    <citation type="submission" date="2025-09" db="UniProtKB">
        <authorList>
            <consortium name="Ensembl"/>
        </authorList>
    </citation>
    <scope>IDENTIFICATION</scope>
</reference>
<accession>A0A8C4TKH1</accession>
<dbReference type="Gene3D" id="3.10.100.10">
    <property type="entry name" value="Mannose-Binding Protein A, subunit A"/>
    <property type="match status" value="1"/>
</dbReference>
<keyword evidence="3" id="KW-1185">Reference proteome</keyword>
<dbReference type="PANTHER" id="PTHR22803">
    <property type="entry name" value="MANNOSE, PHOSPHOLIPASE, LECTIN RECEPTOR RELATED"/>
    <property type="match status" value="1"/>
</dbReference>
<name>A0A8C4TKH1_ERPCA</name>
<dbReference type="SMART" id="SM00034">
    <property type="entry name" value="CLECT"/>
    <property type="match status" value="1"/>
</dbReference>
<dbReference type="PROSITE" id="PS50041">
    <property type="entry name" value="C_TYPE_LECTIN_2"/>
    <property type="match status" value="1"/>
</dbReference>
<protein>
    <recommendedName>
        <fullName evidence="1">C-type lectin domain-containing protein</fullName>
    </recommendedName>
</protein>
<evidence type="ECO:0000313" key="2">
    <source>
        <dbReference type="Ensembl" id="ENSECRP00000031786.1"/>
    </source>
</evidence>
<reference evidence="2" key="1">
    <citation type="submission" date="2025-08" db="UniProtKB">
        <authorList>
            <consortium name="Ensembl"/>
        </authorList>
    </citation>
    <scope>IDENTIFICATION</scope>
</reference>
<proteinExistence type="predicted"/>
<dbReference type="InterPro" id="IPR050111">
    <property type="entry name" value="C-type_lectin/snaclec_domain"/>
</dbReference>
<dbReference type="Pfam" id="PF00059">
    <property type="entry name" value="Lectin_C"/>
    <property type="match status" value="1"/>
</dbReference>
<dbReference type="SUPFAM" id="SSF56436">
    <property type="entry name" value="C-type lectin-like"/>
    <property type="match status" value="1"/>
</dbReference>
<dbReference type="FunFam" id="3.10.100.10:FF:000031">
    <property type="entry name" value="macrophage mannose receptor 1"/>
    <property type="match status" value="1"/>
</dbReference>
<dbReference type="AlphaFoldDB" id="A0A8C4TKH1"/>
<dbReference type="InterPro" id="IPR016187">
    <property type="entry name" value="CTDL_fold"/>
</dbReference>
<dbReference type="Ensembl" id="ENSECRT00000032457.1">
    <property type="protein sequence ID" value="ENSECRP00000031786.1"/>
    <property type="gene ID" value="ENSECRG00000021523.1"/>
</dbReference>
<evidence type="ECO:0000259" key="1">
    <source>
        <dbReference type="PROSITE" id="PS50041"/>
    </source>
</evidence>
<feature type="domain" description="C-type lectin" evidence="1">
    <location>
        <begin position="33"/>
        <end position="140"/>
    </location>
</feature>
<organism evidence="2 3">
    <name type="scientific">Erpetoichthys calabaricus</name>
    <name type="common">Rope fish</name>
    <name type="synonym">Calamoichthys calabaricus</name>
    <dbReference type="NCBI Taxonomy" id="27687"/>
    <lineage>
        <taxon>Eukaryota</taxon>
        <taxon>Metazoa</taxon>
        <taxon>Chordata</taxon>
        <taxon>Craniata</taxon>
        <taxon>Vertebrata</taxon>
        <taxon>Euteleostomi</taxon>
        <taxon>Actinopterygii</taxon>
        <taxon>Polypteriformes</taxon>
        <taxon>Polypteridae</taxon>
        <taxon>Erpetoichthys</taxon>
    </lineage>
</organism>
<dbReference type="GeneTree" id="ENSGT01150000286973"/>
<dbReference type="Proteomes" id="UP000694620">
    <property type="component" value="Unassembled WGS sequence"/>
</dbReference>
<dbReference type="InterPro" id="IPR001304">
    <property type="entry name" value="C-type_lectin-like"/>
</dbReference>
<dbReference type="InterPro" id="IPR016186">
    <property type="entry name" value="C-type_lectin-like/link_sf"/>
</dbReference>
<sequence length="150" mass="17637">QLSSFAAYKRQLIFCCFAVTDQPGFCQNHWVPYAGHCYYIERSKKIWKEASTACHKEGAFLASIHNIEEHSFILHDKAKSFWIGMYKNIDGSWLWIDNTVVDYVNWDNGEPSRHKEECVEIFSSSGKWNNMNCNSYRGYILLYMIKKENN</sequence>